<name>A0A251UNV0_HELAN</name>
<reference evidence="2" key="1">
    <citation type="journal article" date="2017" name="Nature">
        <title>The sunflower genome provides insights into oil metabolism, flowering and Asterid evolution.</title>
        <authorList>
            <person name="Badouin H."/>
            <person name="Gouzy J."/>
            <person name="Grassa C.J."/>
            <person name="Murat F."/>
            <person name="Staton S.E."/>
            <person name="Cottret L."/>
            <person name="Lelandais-Briere C."/>
            <person name="Owens G.L."/>
            <person name="Carrere S."/>
            <person name="Mayjonade B."/>
            <person name="Legrand L."/>
            <person name="Gill N."/>
            <person name="Kane N.C."/>
            <person name="Bowers J.E."/>
            <person name="Hubner S."/>
            <person name="Bellec A."/>
            <person name="Berard A."/>
            <person name="Berges H."/>
            <person name="Blanchet N."/>
            <person name="Boniface M.C."/>
            <person name="Brunel D."/>
            <person name="Catrice O."/>
            <person name="Chaidir N."/>
            <person name="Claudel C."/>
            <person name="Donnadieu C."/>
            <person name="Faraut T."/>
            <person name="Fievet G."/>
            <person name="Helmstetter N."/>
            <person name="King M."/>
            <person name="Knapp S.J."/>
            <person name="Lai Z."/>
            <person name="Le Paslier M.C."/>
            <person name="Lippi Y."/>
            <person name="Lorenzon L."/>
            <person name="Mandel J.R."/>
            <person name="Marage G."/>
            <person name="Marchand G."/>
            <person name="Marquand E."/>
            <person name="Bret-Mestries E."/>
            <person name="Morien E."/>
            <person name="Nambeesan S."/>
            <person name="Nguyen T."/>
            <person name="Pegot-Espagnet P."/>
            <person name="Pouilly N."/>
            <person name="Raftis F."/>
            <person name="Sallet E."/>
            <person name="Schiex T."/>
            <person name="Thomas J."/>
            <person name="Vandecasteele C."/>
            <person name="Vares D."/>
            <person name="Vear F."/>
            <person name="Vautrin S."/>
            <person name="Crespi M."/>
            <person name="Mangin B."/>
            <person name="Burke J.M."/>
            <person name="Salse J."/>
            <person name="Munos S."/>
            <person name="Vincourt P."/>
            <person name="Rieseberg L.H."/>
            <person name="Langlade N.B."/>
        </authorList>
    </citation>
    <scope>NUCLEOTIDE SEQUENCE [LARGE SCALE GENOMIC DNA]</scope>
    <source>
        <strain evidence="2">cv. SF193</strain>
    </source>
</reference>
<evidence type="ECO:0000313" key="2">
    <source>
        <dbReference type="Proteomes" id="UP000215914"/>
    </source>
</evidence>
<dbReference type="AlphaFoldDB" id="A0A251UNV0"/>
<sequence>MRWRILLSDACSTPTCRTEDGEFGELRRRDLGLWRDSKYGEPPASSLVTNLVLHVNNLKECDAEQVVVG</sequence>
<gene>
    <name evidence="1" type="ORF">HannXRQ_Chr05g0143071</name>
</gene>
<proteinExistence type="predicted"/>
<dbReference type="EMBL" id="CM007894">
    <property type="protein sequence ID" value="OTG25015.1"/>
    <property type="molecule type" value="Genomic_DNA"/>
</dbReference>
<dbReference type="InParanoid" id="A0A251UNV0"/>
<accession>A0A251UNV0</accession>
<keyword evidence="2" id="KW-1185">Reference proteome</keyword>
<protein>
    <submittedName>
        <fullName evidence="1">Uncharacterized protein</fullName>
    </submittedName>
</protein>
<organism evidence="1 2">
    <name type="scientific">Helianthus annuus</name>
    <name type="common">Common sunflower</name>
    <dbReference type="NCBI Taxonomy" id="4232"/>
    <lineage>
        <taxon>Eukaryota</taxon>
        <taxon>Viridiplantae</taxon>
        <taxon>Streptophyta</taxon>
        <taxon>Embryophyta</taxon>
        <taxon>Tracheophyta</taxon>
        <taxon>Spermatophyta</taxon>
        <taxon>Magnoliopsida</taxon>
        <taxon>eudicotyledons</taxon>
        <taxon>Gunneridae</taxon>
        <taxon>Pentapetalae</taxon>
        <taxon>asterids</taxon>
        <taxon>campanulids</taxon>
        <taxon>Asterales</taxon>
        <taxon>Asteraceae</taxon>
        <taxon>Asteroideae</taxon>
        <taxon>Heliantheae alliance</taxon>
        <taxon>Heliantheae</taxon>
        <taxon>Helianthus</taxon>
    </lineage>
</organism>
<evidence type="ECO:0000313" key="1">
    <source>
        <dbReference type="EMBL" id="OTG25015.1"/>
    </source>
</evidence>
<dbReference type="Proteomes" id="UP000215914">
    <property type="component" value="Chromosome 5"/>
</dbReference>